<evidence type="ECO:0000313" key="3">
    <source>
        <dbReference type="EnsemblMetazoa" id="AMEC020866-PA"/>
    </source>
</evidence>
<protein>
    <submittedName>
        <fullName evidence="3">Uncharacterized protein</fullName>
    </submittedName>
</protein>
<reference evidence="3" key="2">
    <citation type="submission" date="2020-05" db="UniProtKB">
        <authorList>
            <consortium name="EnsemblMetazoa"/>
        </authorList>
    </citation>
    <scope>IDENTIFICATION</scope>
    <source>
        <strain evidence="3">CM1001059</strain>
    </source>
</reference>
<dbReference type="AlphaFoldDB" id="A0A182UI80"/>
<keyword evidence="2" id="KW-0472">Membrane</keyword>
<evidence type="ECO:0000313" key="4">
    <source>
        <dbReference type="Proteomes" id="UP000075902"/>
    </source>
</evidence>
<feature type="compositionally biased region" description="Acidic residues" evidence="1">
    <location>
        <begin position="141"/>
        <end position="154"/>
    </location>
</feature>
<feature type="compositionally biased region" description="Basic and acidic residues" evidence="1">
    <location>
        <begin position="124"/>
        <end position="140"/>
    </location>
</feature>
<feature type="region of interest" description="Disordered" evidence="1">
    <location>
        <begin position="90"/>
        <end position="188"/>
    </location>
</feature>
<dbReference type="EnsemblMetazoa" id="AMEC020866-RA">
    <property type="protein sequence ID" value="AMEC020866-PA"/>
    <property type="gene ID" value="AMEC020866"/>
</dbReference>
<keyword evidence="2" id="KW-1133">Transmembrane helix</keyword>
<proteinExistence type="predicted"/>
<name>A0A182UI80_9DIPT</name>
<reference evidence="4" key="1">
    <citation type="submission" date="2014-01" db="EMBL/GenBank/DDBJ databases">
        <title>The Genome Sequence of Anopheles melas CM1001059_A (V2).</title>
        <authorList>
            <consortium name="The Broad Institute Genomics Platform"/>
            <person name="Neafsey D.E."/>
            <person name="Besansky N."/>
            <person name="Howell P."/>
            <person name="Walton C."/>
            <person name="Young S.K."/>
            <person name="Zeng Q."/>
            <person name="Gargeya S."/>
            <person name="Fitzgerald M."/>
            <person name="Haas B."/>
            <person name="Abouelleil A."/>
            <person name="Allen A.W."/>
            <person name="Alvarado L."/>
            <person name="Arachchi H.M."/>
            <person name="Berlin A.M."/>
            <person name="Chapman S.B."/>
            <person name="Gainer-Dewar J."/>
            <person name="Goldberg J."/>
            <person name="Griggs A."/>
            <person name="Gujja S."/>
            <person name="Hansen M."/>
            <person name="Howarth C."/>
            <person name="Imamovic A."/>
            <person name="Ireland A."/>
            <person name="Larimer J."/>
            <person name="McCowan C."/>
            <person name="Murphy C."/>
            <person name="Pearson M."/>
            <person name="Poon T.W."/>
            <person name="Priest M."/>
            <person name="Roberts A."/>
            <person name="Saif S."/>
            <person name="Shea T."/>
            <person name="Sisk P."/>
            <person name="Sykes S."/>
            <person name="Wortman J."/>
            <person name="Nusbaum C."/>
            <person name="Birren B."/>
        </authorList>
    </citation>
    <scope>NUCLEOTIDE SEQUENCE [LARGE SCALE GENOMIC DNA]</scope>
    <source>
        <strain evidence="4">CM1001059</strain>
    </source>
</reference>
<feature type="transmembrane region" description="Helical" evidence="2">
    <location>
        <begin position="24"/>
        <end position="46"/>
    </location>
</feature>
<feature type="compositionally biased region" description="Basic and acidic residues" evidence="1">
    <location>
        <begin position="103"/>
        <end position="117"/>
    </location>
</feature>
<organism evidence="3 4">
    <name type="scientific">Anopheles melas</name>
    <dbReference type="NCBI Taxonomy" id="34690"/>
    <lineage>
        <taxon>Eukaryota</taxon>
        <taxon>Metazoa</taxon>
        <taxon>Ecdysozoa</taxon>
        <taxon>Arthropoda</taxon>
        <taxon>Hexapoda</taxon>
        <taxon>Insecta</taxon>
        <taxon>Pterygota</taxon>
        <taxon>Neoptera</taxon>
        <taxon>Endopterygota</taxon>
        <taxon>Diptera</taxon>
        <taxon>Nematocera</taxon>
        <taxon>Culicoidea</taxon>
        <taxon>Culicidae</taxon>
        <taxon>Anophelinae</taxon>
        <taxon>Anopheles</taxon>
    </lineage>
</organism>
<dbReference type="VEuPathDB" id="VectorBase:AMEC020866"/>
<sequence>MPGLAMAPLQPVEKLHSAPSLMKIFVYAISTVVLFACILSAAYLYARRSRSSVLARLKEKSQKSGFEDIRFLAGDEDLDFNISHVRDVEEGEEVLEKNGNGEAKAKQETKPSKKDAKAGIVRMAKQEDKKNLATHGRGEEDSNTDSDASTDDDGAGGGGAKRTHGKPNKKAYQKYVKHHDEDMASSLL</sequence>
<keyword evidence="4" id="KW-1185">Reference proteome</keyword>
<evidence type="ECO:0000256" key="1">
    <source>
        <dbReference type="SAM" id="MobiDB-lite"/>
    </source>
</evidence>
<feature type="compositionally biased region" description="Basic residues" evidence="1">
    <location>
        <begin position="161"/>
        <end position="177"/>
    </location>
</feature>
<dbReference type="Proteomes" id="UP000075902">
    <property type="component" value="Unassembled WGS sequence"/>
</dbReference>
<dbReference type="STRING" id="34690.A0A182UI80"/>
<accession>A0A182UI80</accession>
<evidence type="ECO:0000256" key="2">
    <source>
        <dbReference type="SAM" id="Phobius"/>
    </source>
</evidence>
<keyword evidence="2" id="KW-0812">Transmembrane</keyword>